<dbReference type="InterPro" id="IPR019734">
    <property type="entry name" value="TPR_rpt"/>
</dbReference>
<dbReference type="AlphaFoldDB" id="A0A0N9HWL5"/>
<sequence length="416" mass="45504">MTSNREPTVGLEHLVALHPGAEITAVPLAAATHQALDEVRRGLADLVAQGLLLPIGVDRYHRILDGHGLSKYVTTAHPVRRAMIAWYLTHAAAADVAINPHSRRYSPVYQGLTAHPFPTARAAHTWWAHAQSNIVAAQQVASDEGWDDLVYQLAEAVWNPLRATYSDDLVHTLRVGVHAARRSAHLLETVFHARLAYAESVRQRHESAIAAATHAVHQASTCGDSGVQAMALSARAHAHLAAGQSDPALADLTAALPLEQKSGSTRRMALWRRRMGRVYTATGDYNLAIQHLHEAARLLDGTGDHLTHARTLTHLAETRLRTGQPIQALIALRLIKSTAISDATPRYRVHALTIEGQAHAQRGDTTLADHAYSQAIALCDLHLPESTRDRTHVHHLRDQQAGTSRPRWPADDLTLQ</sequence>
<evidence type="ECO:0000256" key="3">
    <source>
        <dbReference type="ARBA" id="ARBA00022737"/>
    </source>
</evidence>
<dbReference type="STRING" id="860235.AOZ06_05280"/>
<dbReference type="KEGG" id="kphy:AOZ06_05280"/>
<dbReference type="Proteomes" id="UP000063699">
    <property type="component" value="Chromosome"/>
</dbReference>
<evidence type="ECO:0000256" key="5">
    <source>
        <dbReference type="ARBA" id="ARBA00038253"/>
    </source>
</evidence>
<dbReference type="PANTHER" id="PTHR46630">
    <property type="entry name" value="TETRATRICOPEPTIDE REPEAT PROTEIN 29"/>
    <property type="match status" value="1"/>
</dbReference>
<comment type="similarity">
    <text evidence="5">Belongs to the Rap family.</text>
</comment>
<reference evidence="7 8" key="1">
    <citation type="submission" date="2015-07" db="EMBL/GenBank/DDBJ databases">
        <title>Genome sequencing of Kibdelosporangium phytohabitans.</title>
        <authorList>
            <person name="Qin S."/>
            <person name="Xing K."/>
        </authorList>
    </citation>
    <scope>NUCLEOTIDE SEQUENCE [LARGE SCALE GENOMIC DNA]</scope>
    <source>
        <strain evidence="7 8">KLBMP1111</strain>
    </source>
</reference>
<evidence type="ECO:0000313" key="8">
    <source>
        <dbReference type="Proteomes" id="UP000063699"/>
    </source>
</evidence>
<dbReference type="PANTHER" id="PTHR46630:SF1">
    <property type="entry name" value="TETRATRICOPEPTIDE REPEAT PROTEIN 29"/>
    <property type="match status" value="1"/>
</dbReference>
<dbReference type="Gene3D" id="1.25.40.10">
    <property type="entry name" value="Tetratricopeptide repeat domain"/>
    <property type="match status" value="1"/>
</dbReference>
<keyword evidence="2" id="KW-0963">Cytoplasm</keyword>
<dbReference type="Pfam" id="PF13424">
    <property type="entry name" value="TPR_12"/>
    <property type="match status" value="1"/>
</dbReference>
<dbReference type="InterPro" id="IPR051476">
    <property type="entry name" value="Bac_ResReg_Asp_Phosphatase"/>
</dbReference>
<evidence type="ECO:0000256" key="2">
    <source>
        <dbReference type="ARBA" id="ARBA00022490"/>
    </source>
</evidence>
<dbReference type="InterPro" id="IPR011990">
    <property type="entry name" value="TPR-like_helical_dom_sf"/>
</dbReference>
<proteinExistence type="inferred from homology"/>
<dbReference type="SUPFAM" id="SSF48452">
    <property type="entry name" value="TPR-like"/>
    <property type="match status" value="1"/>
</dbReference>
<protein>
    <submittedName>
        <fullName evidence="7">Uncharacterized protein</fullName>
    </submittedName>
</protein>
<dbReference type="EMBL" id="CP012752">
    <property type="protein sequence ID" value="ALG06416.1"/>
    <property type="molecule type" value="Genomic_DNA"/>
</dbReference>
<organism evidence="7 8">
    <name type="scientific">Kibdelosporangium phytohabitans</name>
    <dbReference type="NCBI Taxonomy" id="860235"/>
    <lineage>
        <taxon>Bacteria</taxon>
        <taxon>Bacillati</taxon>
        <taxon>Actinomycetota</taxon>
        <taxon>Actinomycetes</taxon>
        <taxon>Pseudonocardiales</taxon>
        <taxon>Pseudonocardiaceae</taxon>
        <taxon>Kibdelosporangium</taxon>
    </lineage>
</organism>
<keyword evidence="8" id="KW-1185">Reference proteome</keyword>
<keyword evidence="4" id="KW-0802">TPR repeat</keyword>
<evidence type="ECO:0000256" key="6">
    <source>
        <dbReference type="SAM" id="MobiDB-lite"/>
    </source>
</evidence>
<accession>A0A0N9HWL5</accession>
<gene>
    <name evidence="7" type="ORF">AOZ06_05280</name>
</gene>
<comment type="subcellular location">
    <subcellularLocation>
        <location evidence="1">Cytoplasm</location>
    </subcellularLocation>
</comment>
<dbReference type="SMART" id="SM00028">
    <property type="entry name" value="TPR"/>
    <property type="match status" value="4"/>
</dbReference>
<keyword evidence="3" id="KW-0677">Repeat</keyword>
<evidence type="ECO:0000313" key="7">
    <source>
        <dbReference type="EMBL" id="ALG06416.1"/>
    </source>
</evidence>
<feature type="region of interest" description="Disordered" evidence="6">
    <location>
        <begin position="390"/>
        <end position="416"/>
    </location>
</feature>
<evidence type="ECO:0000256" key="1">
    <source>
        <dbReference type="ARBA" id="ARBA00004496"/>
    </source>
</evidence>
<name>A0A0N9HWL5_9PSEU</name>
<evidence type="ECO:0000256" key="4">
    <source>
        <dbReference type="ARBA" id="ARBA00022803"/>
    </source>
</evidence>
<dbReference type="GO" id="GO:0005737">
    <property type="term" value="C:cytoplasm"/>
    <property type="evidence" value="ECO:0007669"/>
    <property type="project" value="UniProtKB-SubCell"/>
</dbReference>